<evidence type="ECO:0000313" key="6">
    <source>
        <dbReference type="Proteomes" id="UP000031512"/>
    </source>
</evidence>
<dbReference type="Gene3D" id="3.20.20.70">
    <property type="entry name" value="Aldolase class I"/>
    <property type="match status" value="1"/>
</dbReference>
<dbReference type="SUPFAM" id="SSF51351">
    <property type="entry name" value="Triosephosphate isomerase (TIM)"/>
    <property type="match status" value="1"/>
</dbReference>
<organism evidence="5 6">
    <name type="scientific">Theileria equi strain WA</name>
    <dbReference type="NCBI Taxonomy" id="1537102"/>
    <lineage>
        <taxon>Eukaryota</taxon>
        <taxon>Sar</taxon>
        <taxon>Alveolata</taxon>
        <taxon>Apicomplexa</taxon>
        <taxon>Aconoidasida</taxon>
        <taxon>Piroplasmida</taxon>
        <taxon>Theileriidae</taxon>
        <taxon>Theileria</taxon>
    </lineage>
</organism>
<dbReference type="InterPro" id="IPR020861">
    <property type="entry name" value="Triosephosphate_isomerase_AS"/>
</dbReference>
<keyword evidence="4" id="KW-0324">Glycolysis</keyword>
<dbReference type="GeneID" id="15805533"/>
<dbReference type="OrthoDB" id="361221at2759"/>
<dbReference type="Proteomes" id="UP000031512">
    <property type="component" value="Chromosome 3"/>
</dbReference>
<dbReference type="PANTHER" id="PTHR21139">
    <property type="entry name" value="TRIOSEPHOSPHATE ISOMERASE"/>
    <property type="match status" value="1"/>
</dbReference>
<dbReference type="RefSeq" id="XP_004831182.1">
    <property type="nucleotide sequence ID" value="XM_004831125.1"/>
</dbReference>
<dbReference type="InterPro" id="IPR013785">
    <property type="entry name" value="Aldolase_TIM"/>
</dbReference>
<evidence type="ECO:0000256" key="4">
    <source>
        <dbReference type="RuleBase" id="RU363013"/>
    </source>
</evidence>
<comment type="pathway">
    <text evidence="4">Carbohydrate biosynthesis; gluconeogenesis.</text>
</comment>
<dbReference type="eggNOG" id="KOG1643">
    <property type="taxonomic scope" value="Eukaryota"/>
</dbReference>
<dbReference type="GO" id="GO:0004807">
    <property type="term" value="F:triose-phosphate isomerase activity"/>
    <property type="evidence" value="ECO:0007669"/>
    <property type="project" value="UniProtKB-EC"/>
</dbReference>
<keyword evidence="6" id="KW-1185">Reference proteome</keyword>
<dbReference type="STRING" id="1537102.L0B2R6"/>
<dbReference type="GO" id="GO:0006094">
    <property type="term" value="P:gluconeogenesis"/>
    <property type="evidence" value="ECO:0007669"/>
    <property type="project" value="UniProtKB-UniPathway"/>
</dbReference>
<comment type="catalytic activity">
    <reaction evidence="4">
        <text>D-glyceraldehyde 3-phosphate = dihydroxyacetone phosphate</text>
        <dbReference type="Rhea" id="RHEA:18585"/>
        <dbReference type="ChEBI" id="CHEBI:57642"/>
        <dbReference type="ChEBI" id="CHEBI:59776"/>
        <dbReference type="EC" id="5.3.1.1"/>
    </reaction>
</comment>
<dbReference type="GO" id="GO:0005829">
    <property type="term" value="C:cytosol"/>
    <property type="evidence" value="ECO:0007669"/>
    <property type="project" value="TreeGrafter"/>
</dbReference>
<dbReference type="EMBL" id="CP001670">
    <property type="protein sequence ID" value="AFZ81516.1"/>
    <property type="molecule type" value="Genomic_DNA"/>
</dbReference>
<evidence type="ECO:0000256" key="3">
    <source>
        <dbReference type="ARBA" id="ARBA00023235"/>
    </source>
</evidence>
<dbReference type="GO" id="GO:0006096">
    <property type="term" value="P:glycolytic process"/>
    <property type="evidence" value="ECO:0007669"/>
    <property type="project" value="UniProtKB-UniPathway"/>
</dbReference>
<comment type="similarity">
    <text evidence="1 4">Belongs to the triosephosphate isomerase family.</text>
</comment>
<dbReference type="PROSITE" id="PS00171">
    <property type="entry name" value="TIM_1"/>
    <property type="match status" value="1"/>
</dbReference>
<dbReference type="EC" id="5.3.1.1" evidence="4"/>
<evidence type="ECO:0000313" key="5">
    <source>
        <dbReference type="EMBL" id="AFZ81516.1"/>
    </source>
</evidence>
<dbReference type="GO" id="GO:0046166">
    <property type="term" value="P:glyceraldehyde-3-phosphate biosynthetic process"/>
    <property type="evidence" value="ECO:0007669"/>
    <property type="project" value="TreeGrafter"/>
</dbReference>
<keyword evidence="4" id="KW-0312">Gluconeogenesis</keyword>
<dbReference type="Pfam" id="PF00121">
    <property type="entry name" value="TIM"/>
    <property type="match status" value="1"/>
</dbReference>
<dbReference type="VEuPathDB" id="PiroplasmaDB:BEWA_009290"/>
<dbReference type="AlphaFoldDB" id="L0B2R6"/>
<dbReference type="UniPathway" id="UPA00109">
    <property type="reaction ID" value="UER00189"/>
</dbReference>
<gene>
    <name evidence="5" type="ORF">BEWA_009290</name>
</gene>
<dbReference type="InterPro" id="IPR000652">
    <property type="entry name" value="Triosephosphate_isomerase"/>
</dbReference>
<dbReference type="InterPro" id="IPR035990">
    <property type="entry name" value="TIM_sf"/>
</dbReference>
<dbReference type="GO" id="GO:0019563">
    <property type="term" value="P:glycerol catabolic process"/>
    <property type="evidence" value="ECO:0007669"/>
    <property type="project" value="TreeGrafter"/>
</dbReference>
<evidence type="ECO:0000256" key="1">
    <source>
        <dbReference type="ARBA" id="ARBA00007422"/>
    </source>
</evidence>
<reference evidence="5 6" key="1">
    <citation type="journal article" date="2012" name="BMC Genomics">
        <title>Comparative genomic analysis and phylogenetic position of Theileria equi.</title>
        <authorList>
            <person name="Kappmeyer L.S."/>
            <person name="Thiagarajan M."/>
            <person name="Herndon D.R."/>
            <person name="Ramsay J.D."/>
            <person name="Caler E."/>
            <person name="Djikeng A."/>
            <person name="Gillespie J.J."/>
            <person name="Lau A.O."/>
            <person name="Roalson E.H."/>
            <person name="Silva J.C."/>
            <person name="Silva M.G."/>
            <person name="Suarez C.E."/>
            <person name="Ueti M.W."/>
            <person name="Nene V.M."/>
            <person name="Mealey R.H."/>
            <person name="Knowles D.P."/>
            <person name="Brayton K.A."/>
        </authorList>
    </citation>
    <scope>NUCLEOTIDE SEQUENCE [LARGE SCALE GENOMIC DNA]</scope>
    <source>
        <strain evidence="5 6">WA</strain>
    </source>
</reference>
<dbReference type="KEGG" id="beq:BEWA_009290"/>
<accession>L0B2R6</accession>
<protein>
    <recommendedName>
        <fullName evidence="4">Triosephosphate isomerase</fullName>
        <ecNumber evidence="4">5.3.1.1</ecNumber>
    </recommendedName>
</protein>
<dbReference type="UniPathway" id="UPA00138"/>
<keyword evidence="3 4" id="KW-0413">Isomerase</keyword>
<dbReference type="CDD" id="cd00311">
    <property type="entry name" value="TIM"/>
    <property type="match status" value="1"/>
</dbReference>
<evidence type="ECO:0000256" key="2">
    <source>
        <dbReference type="ARBA" id="ARBA00011738"/>
    </source>
</evidence>
<name>L0B2R6_THEEQ</name>
<sequence>MITSPAYIHLKSMISKYEEHGSKCIPCSQDVSACSTKFGPFTGEVTAGMLKDFGVDWAIIGHSERREFSDASIVETREVINKKVKNALKAGLNVILCVGKFWPKKKTRAGEPKAHIDIRSSEYVIAQLESLLDGVDLSQKRLIVAYEPSYSVGTGEPVDPKKVNDIIAEIRKWLDTRAVLLKFIYGGSVDENNAPLYVKQDNIDGVMVSRIAHSEKFGKLLENIAANSIV</sequence>
<comment type="subunit">
    <text evidence="2">Homodimer.</text>
</comment>
<proteinExistence type="inferred from homology"/>
<comment type="pathway">
    <text evidence="4">Carbohydrate degradation; glycolysis; D-glyceraldehyde 3-phosphate from glycerone phosphate: step 1/1.</text>
</comment>
<dbReference type="PANTHER" id="PTHR21139:SF42">
    <property type="entry name" value="TRIOSEPHOSPHATE ISOMERASE"/>
    <property type="match status" value="1"/>
</dbReference>
<dbReference type="PROSITE" id="PS51440">
    <property type="entry name" value="TIM_2"/>
    <property type="match status" value="1"/>
</dbReference>